<sequence length="455" mass="52002">MKSNYDKRTEKREFDVGDSVLLLLPTYKTSLQAKFEGPYEVVDKCGSDRYVISTPGRRKAARKVHANNMKLFHHRQTVMTVRGEVNSAQEEDNFIPTVPRINNSSIIHNLDPVLQHLCSKEREDVKTLLFRFPEILQDVPQQCVVASHNVVLLDGVSPIKQAPYRMSPCKREILRKEVQFLIDNGLAEHSSSEENLLKVREFAKENLQQAQTVMKSNYDKRTEKREFDVGDSVLLLLPTYKTSLQAKFEGPYEVVDKCGSDRYVISTPGRRKAARKVHANNMKLFHHRQTVMTVRGEVNSAQEEDNFIPTVPRINNSSIIHNLDPVLQHLCSKEREDVKTLLFRFPEILQDVPQQCVVASHNVVLLDGVSPIKQAPYRMSPCKREILRKEVQFLIDNGLAEHSSSEWASPCLLVPKPDGSSRLCTDYRRVNEVTRTDSYPLSRIDDILDSIGGRK</sequence>
<dbReference type="EMBL" id="JAWZYT010000349">
    <property type="protein sequence ID" value="KAK4324581.1"/>
    <property type="molecule type" value="Genomic_DNA"/>
</dbReference>
<dbReference type="Proteomes" id="UP001292094">
    <property type="component" value="Unassembled WGS sequence"/>
</dbReference>
<protein>
    <recommendedName>
        <fullName evidence="3">Polyprotein</fullName>
    </recommendedName>
</protein>
<dbReference type="PANTHER" id="PTHR37984">
    <property type="entry name" value="PROTEIN CBG26694"/>
    <property type="match status" value="1"/>
</dbReference>
<accession>A0AAE1QE04</accession>
<keyword evidence="2" id="KW-1185">Reference proteome</keyword>
<dbReference type="InterPro" id="IPR043502">
    <property type="entry name" value="DNA/RNA_pol_sf"/>
</dbReference>
<evidence type="ECO:0008006" key="3">
    <source>
        <dbReference type="Google" id="ProtNLM"/>
    </source>
</evidence>
<dbReference type="Gene3D" id="3.30.70.270">
    <property type="match status" value="1"/>
</dbReference>
<dbReference type="GO" id="GO:0071897">
    <property type="term" value="P:DNA biosynthetic process"/>
    <property type="evidence" value="ECO:0007669"/>
    <property type="project" value="UniProtKB-ARBA"/>
</dbReference>
<dbReference type="InterPro" id="IPR043128">
    <property type="entry name" value="Rev_trsase/Diguanyl_cyclase"/>
</dbReference>
<name>A0AAE1QE04_9EUCA</name>
<reference evidence="1" key="1">
    <citation type="submission" date="2023-11" db="EMBL/GenBank/DDBJ databases">
        <title>Genome assemblies of two species of porcelain crab, Petrolisthes cinctipes and Petrolisthes manimaculis (Anomura: Porcellanidae).</title>
        <authorList>
            <person name="Angst P."/>
        </authorList>
    </citation>
    <scope>NUCLEOTIDE SEQUENCE</scope>
    <source>
        <strain evidence="1">PB745_02</strain>
        <tissue evidence="1">Gill</tissue>
    </source>
</reference>
<organism evidence="1 2">
    <name type="scientific">Petrolisthes manimaculis</name>
    <dbReference type="NCBI Taxonomy" id="1843537"/>
    <lineage>
        <taxon>Eukaryota</taxon>
        <taxon>Metazoa</taxon>
        <taxon>Ecdysozoa</taxon>
        <taxon>Arthropoda</taxon>
        <taxon>Crustacea</taxon>
        <taxon>Multicrustacea</taxon>
        <taxon>Malacostraca</taxon>
        <taxon>Eumalacostraca</taxon>
        <taxon>Eucarida</taxon>
        <taxon>Decapoda</taxon>
        <taxon>Pleocyemata</taxon>
        <taxon>Anomura</taxon>
        <taxon>Galatheoidea</taxon>
        <taxon>Porcellanidae</taxon>
        <taxon>Petrolisthes</taxon>
    </lineage>
</organism>
<dbReference type="Gene3D" id="3.10.10.10">
    <property type="entry name" value="HIV Type 1 Reverse Transcriptase, subunit A, domain 1"/>
    <property type="match status" value="2"/>
</dbReference>
<gene>
    <name evidence="1" type="ORF">Pmani_004792</name>
</gene>
<dbReference type="PANTHER" id="PTHR37984:SF5">
    <property type="entry name" value="PROTEIN NYNRIN-LIKE"/>
    <property type="match status" value="1"/>
</dbReference>
<evidence type="ECO:0000313" key="2">
    <source>
        <dbReference type="Proteomes" id="UP001292094"/>
    </source>
</evidence>
<dbReference type="InterPro" id="IPR050951">
    <property type="entry name" value="Retrovirus_Pol_polyprotein"/>
</dbReference>
<dbReference type="SUPFAM" id="SSF56672">
    <property type="entry name" value="DNA/RNA polymerases"/>
    <property type="match status" value="1"/>
</dbReference>
<evidence type="ECO:0000313" key="1">
    <source>
        <dbReference type="EMBL" id="KAK4324581.1"/>
    </source>
</evidence>
<comment type="caution">
    <text evidence="1">The sequence shown here is derived from an EMBL/GenBank/DDBJ whole genome shotgun (WGS) entry which is preliminary data.</text>
</comment>
<proteinExistence type="predicted"/>
<dbReference type="AlphaFoldDB" id="A0AAE1QE04"/>